<evidence type="ECO:0000313" key="1">
    <source>
        <dbReference type="EMBL" id="OUT07397.1"/>
    </source>
</evidence>
<dbReference type="Gene3D" id="2.30.110.10">
    <property type="entry name" value="Electron Transport, Fmn-binding Protein, Chain A"/>
    <property type="match status" value="1"/>
</dbReference>
<proteinExistence type="predicted"/>
<gene>
    <name evidence="1" type="ORF">B9N65_07210</name>
</gene>
<evidence type="ECO:0000313" key="2">
    <source>
        <dbReference type="Proteomes" id="UP000196317"/>
    </source>
</evidence>
<dbReference type="InterPro" id="IPR012349">
    <property type="entry name" value="Split_barrel_FMN-bd"/>
</dbReference>
<reference evidence="1 2" key="1">
    <citation type="submission" date="2017-04" db="EMBL/GenBank/DDBJ databases">
        <title>Complete genome of Campylobacter concisus ATCC 33237T and draft genomes for an additional eight well characterized C. concisus strains.</title>
        <authorList>
            <person name="Cornelius A.J."/>
            <person name="Miller W.G."/>
            <person name="Lastovica A.J."/>
            <person name="On S.L."/>
            <person name="French N.P."/>
            <person name="Vandenberg O."/>
            <person name="Biggs P.J."/>
        </authorList>
    </citation>
    <scope>NUCLEOTIDE SEQUENCE [LARGE SCALE GENOMIC DNA]</scope>
    <source>
        <strain evidence="1 2">CCUG 19995</strain>
    </source>
</reference>
<dbReference type="Pfam" id="PF12900">
    <property type="entry name" value="Pyridox_ox_2"/>
    <property type="match status" value="1"/>
</dbReference>
<dbReference type="SUPFAM" id="SSF50475">
    <property type="entry name" value="FMN-binding split barrel"/>
    <property type="match status" value="1"/>
</dbReference>
<dbReference type="Proteomes" id="UP000196317">
    <property type="component" value="Unassembled WGS sequence"/>
</dbReference>
<dbReference type="InterPro" id="IPR024747">
    <property type="entry name" value="Pyridox_Oxase-rel"/>
</dbReference>
<dbReference type="EMBL" id="NDYN01000006">
    <property type="protein sequence ID" value="OUT07397.1"/>
    <property type="molecule type" value="Genomic_DNA"/>
</dbReference>
<comment type="caution">
    <text evidence="1">The sequence shown here is derived from an EMBL/GenBank/DDBJ whole genome shotgun (WGS) entry which is preliminary data.</text>
</comment>
<organism evidence="1 2">
    <name type="scientific">Campylobacter concisus</name>
    <dbReference type="NCBI Taxonomy" id="199"/>
    <lineage>
        <taxon>Bacteria</taxon>
        <taxon>Pseudomonadati</taxon>
        <taxon>Campylobacterota</taxon>
        <taxon>Epsilonproteobacteria</taxon>
        <taxon>Campylobacterales</taxon>
        <taxon>Campylobacteraceae</taxon>
        <taxon>Campylobacter</taxon>
    </lineage>
</organism>
<dbReference type="AlphaFoldDB" id="A0A1Y5MGL2"/>
<dbReference type="RefSeq" id="WP_087583381.1">
    <property type="nucleotide sequence ID" value="NZ_NDYN01000006.1"/>
</dbReference>
<dbReference type="PANTHER" id="PTHR34071:SF2">
    <property type="entry name" value="FLAVIN-NUCLEOTIDE-BINDING PROTEIN"/>
    <property type="match status" value="1"/>
</dbReference>
<protein>
    <submittedName>
        <fullName evidence="1">5-nitroimidazole antibiotic resistance protein</fullName>
    </submittedName>
</protein>
<sequence>MRRKDRELSQDEALEIIDDCEYAVISCVDDEGEIFSVPISPVRVGESIFIHGASAGSKAKLLQNGRKMEFVCVSFNKVPHLNDSELEMIKDDGKALGGKVFTTEYKSAIAKTIAYEVKDEAKRYEILKILSQKYTSYAMSTFDVAAEYGLKNMKIYELKIESLSAKAKILPKAVKE</sequence>
<accession>A0A1Y5MGL2</accession>
<name>A0A1Y5MGL2_9BACT</name>
<dbReference type="PANTHER" id="PTHR34071">
    <property type="entry name" value="5-NITROIMIDAZOLE ANTIBIOTICS RESISTANCE PROTEIN, NIMA-FAMILY-RELATED PROTEIN-RELATED"/>
    <property type="match status" value="1"/>
</dbReference>